<keyword evidence="7" id="KW-0436">Ligase</keyword>
<feature type="transmembrane region" description="Helical" evidence="5">
    <location>
        <begin position="338"/>
        <end position="363"/>
    </location>
</feature>
<feature type="transmembrane region" description="Helical" evidence="5">
    <location>
        <begin position="62"/>
        <end position="81"/>
    </location>
</feature>
<evidence type="ECO:0000313" key="8">
    <source>
        <dbReference type="Proteomes" id="UP000317010"/>
    </source>
</evidence>
<accession>A0A562U045</accession>
<evidence type="ECO:0000256" key="3">
    <source>
        <dbReference type="ARBA" id="ARBA00022989"/>
    </source>
</evidence>
<keyword evidence="8" id="KW-1185">Reference proteome</keyword>
<feature type="transmembrane region" description="Helical" evidence="5">
    <location>
        <begin position="370"/>
        <end position="389"/>
    </location>
</feature>
<dbReference type="AlphaFoldDB" id="A0A562U045"/>
<evidence type="ECO:0000259" key="6">
    <source>
        <dbReference type="Pfam" id="PF04932"/>
    </source>
</evidence>
<feature type="transmembrane region" description="Helical" evidence="5">
    <location>
        <begin position="242"/>
        <end position="262"/>
    </location>
</feature>
<keyword evidence="3 5" id="KW-1133">Transmembrane helix</keyword>
<feature type="transmembrane region" description="Helical" evidence="5">
    <location>
        <begin position="218"/>
        <end position="235"/>
    </location>
</feature>
<dbReference type="InterPro" id="IPR007016">
    <property type="entry name" value="O-antigen_ligase-rel_domated"/>
</dbReference>
<dbReference type="PANTHER" id="PTHR37422">
    <property type="entry name" value="TEICHURONIC ACID BIOSYNTHESIS PROTEIN TUAE"/>
    <property type="match status" value="1"/>
</dbReference>
<keyword evidence="2 5" id="KW-0812">Transmembrane</keyword>
<name>A0A562U045_9SPHI</name>
<comment type="caution">
    <text evidence="7">The sequence shown here is derived from an EMBL/GenBank/DDBJ whole genome shotgun (WGS) entry which is preliminary data.</text>
</comment>
<evidence type="ECO:0000256" key="5">
    <source>
        <dbReference type="SAM" id="Phobius"/>
    </source>
</evidence>
<evidence type="ECO:0000256" key="2">
    <source>
        <dbReference type="ARBA" id="ARBA00022692"/>
    </source>
</evidence>
<dbReference type="EMBL" id="VLLI01000008">
    <property type="protein sequence ID" value="TWI98716.1"/>
    <property type="molecule type" value="Genomic_DNA"/>
</dbReference>
<dbReference type="RefSeq" id="WP_144913606.1">
    <property type="nucleotide sequence ID" value="NZ_VLLI01000008.1"/>
</dbReference>
<sequence>MNPGLFSVKDSLANKISYYHLMLLMASLPFDRFYSHLILGSYALHTLIHLKKDDFKAVFKWRTLVLQSVFFITVLATVYSLNKPAGLGEWGKQIVVLLFPVFFCLNPLNLNKYKSSLLLSFALVCTATIVYLYADAFATIKHYGLPLKSIFSGAFTNHNFSEPIAMHATFFSMQVVVALVYILSVLVKEPSTYKKLAYVFCGLILTGGLIQLCSKSVFIALMIIINLAVPYFLLQKGKRLKYMAVSVSLSLIMVAGVLYSGAFRERFVSELKLDMSKASADETNDGRLARWKVVAGLIAQKPIAGYGSGTEVALLQDAFFNHKLYNSYLNRLNAHNQYLSLLLKSGIIGLLIYLATLAFGFNIALKKKDLLFFTFMMLVSVVCLSENLLDVDKGICFYAFFFSFFLFSNEGHGEDSVQPFAAPLQSNKQSSISESGAVLLGVN</sequence>
<keyword evidence="4 5" id="KW-0472">Membrane</keyword>
<feature type="transmembrane region" description="Helical" evidence="5">
    <location>
        <begin position="117"/>
        <end position="134"/>
    </location>
</feature>
<feature type="domain" description="O-antigen ligase-related" evidence="6">
    <location>
        <begin position="203"/>
        <end position="354"/>
    </location>
</feature>
<reference evidence="7 8" key="1">
    <citation type="submission" date="2019-07" db="EMBL/GenBank/DDBJ databases">
        <title>Genomic Encyclopedia of Archaeal and Bacterial Type Strains, Phase II (KMG-II): from individual species to whole genera.</title>
        <authorList>
            <person name="Goeker M."/>
        </authorList>
    </citation>
    <scope>NUCLEOTIDE SEQUENCE [LARGE SCALE GENOMIC DNA]</scope>
    <source>
        <strain evidence="7 8">ATCC BAA-1854</strain>
    </source>
</reference>
<dbReference type="GO" id="GO:0016874">
    <property type="term" value="F:ligase activity"/>
    <property type="evidence" value="ECO:0007669"/>
    <property type="project" value="UniProtKB-KW"/>
</dbReference>
<evidence type="ECO:0000256" key="1">
    <source>
        <dbReference type="ARBA" id="ARBA00004141"/>
    </source>
</evidence>
<proteinExistence type="predicted"/>
<comment type="subcellular location">
    <subcellularLocation>
        <location evidence="1">Membrane</location>
        <topology evidence="1">Multi-pass membrane protein</topology>
    </subcellularLocation>
</comment>
<dbReference type="Proteomes" id="UP000317010">
    <property type="component" value="Unassembled WGS sequence"/>
</dbReference>
<dbReference type="Pfam" id="PF04932">
    <property type="entry name" value="Wzy_C"/>
    <property type="match status" value="1"/>
</dbReference>
<feature type="transmembrane region" description="Helical" evidence="5">
    <location>
        <begin position="33"/>
        <end position="50"/>
    </location>
</feature>
<feature type="transmembrane region" description="Helical" evidence="5">
    <location>
        <begin position="164"/>
        <end position="184"/>
    </location>
</feature>
<dbReference type="GO" id="GO:0016020">
    <property type="term" value="C:membrane"/>
    <property type="evidence" value="ECO:0007669"/>
    <property type="project" value="UniProtKB-SubCell"/>
</dbReference>
<protein>
    <submittedName>
        <fullName evidence="7">O-antigen ligase-like membrane protein</fullName>
    </submittedName>
</protein>
<dbReference type="OrthoDB" id="1435411at2"/>
<dbReference type="InterPro" id="IPR051533">
    <property type="entry name" value="WaaL-like"/>
</dbReference>
<feature type="transmembrane region" description="Helical" evidence="5">
    <location>
        <begin position="93"/>
        <end position="110"/>
    </location>
</feature>
<dbReference type="PANTHER" id="PTHR37422:SF13">
    <property type="entry name" value="LIPOPOLYSACCHARIDE BIOSYNTHESIS PROTEIN PA4999-RELATED"/>
    <property type="match status" value="1"/>
</dbReference>
<gene>
    <name evidence="7" type="ORF">JN11_02904</name>
</gene>
<evidence type="ECO:0000313" key="7">
    <source>
        <dbReference type="EMBL" id="TWI98716.1"/>
    </source>
</evidence>
<evidence type="ECO:0000256" key="4">
    <source>
        <dbReference type="ARBA" id="ARBA00023136"/>
    </source>
</evidence>
<organism evidence="7 8">
    <name type="scientific">Mucilaginibacter frigoritolerans</name>
    <dbReference type="NCBI Taxonomy" id="652788"/>
    <lineage>
        <taxon>Bacteria</taxon>
        <taxon>Pseudomonadati</taxon>
        <taxon>Bacteroidota</taxon>
        <taxon>Sphingobacteriia</taxon>
        <taxon>Sphingobacteriales</taxon>
        <taxon>Sphingobacteriaceae</taxon>
        <taxon>Mucilaginibacter</taxon>
    </lineage>
</organism>